<dbReference type="AlphaFoldDB" id="A0A131YQX4"/>
<dbReference type="GO" id="GO:0046872">
    <property type="term" value="F:metal ion binding"/>
    <property type="evidence" value="ECO:0007669"/>
    <property type="project" value="UniProtKB-KW"/>
</dbReference>
<sequence>MTPSVLLIWLGYYICNAYASTEIPRTGIYITVSSYSGFWSNGHFEMNWFGIPKELIGVTYAVLTTRNPPRGSSDVLSIAPITRHTDRYMTSAPAPAFNVSTLMKGECLGYWAVVIDNTYKPWNPAVLYSSCFTPKPRWMRQNCCTLSTLSLLDLLIPGTHNSGMYHQGYTHPHEEYLYNQDQTVEQQLAYGIRSLDLRVQYSGGAFYVTHSRTRGWPTIEQVLREVRRFVEVTGELVLLDFHRFTKGFDEGYDNVTARHIELVKLIVTELKGVVLQSYAYFMKLSDVLDRCEHKTKPSGRVIVFYNYEGYTGEYQQFLAPGVHHKWPNAQSKGSFMEYLRKYACVHRSSSNPTSIMAELTPSFPSLVIGNRRAAEMINHDVTEYIRRGGSKCHGVIATDYFLGNGIIEETIEANIEKGRERLLLYNYNPDKYCKAPDTK</sequence>
<dbReference type="PANTHER" id="PTHR13593:SF103">
    <property type="entry name" value="RE10370P"/>
    <property type="match status" value="1"/>
</dbReference>
<evidence type="ECO:0000313" key="7">
    <source>
        <dbReference type="EMBL" id="JAP80291.1"/>
    </source>
</evidence>
<dbReference type="GO" id="GO:0008081">
    <property type="term" value="F:phosphoric diester hydrolase activity"/>
    <property type="evidence" value="ECO:0007669"/>
    <property type="project" value="InterPro"/>
</dbReference>
<evidence type="ECO:0000256" key="3">
    <source>
        <dbReference type="ARBA" id="ARBA00022842"/>
    </source>
</evidence>
<evidence type="ECO:0000256" key="5">
    <source>
        <dbReference type="ARBA" id="ARBA00023239"/>
    </source>
</evidence>
<evidence type="ECO:0000256" key="1">
    <source>
        <dbReference type="ARBA" id="ARBA00000110"/>
    </source>
</evidence>
<dbReference type="EMBL" id="GEDV01008266">
    <property type="protein sequence ID" value="JAP80291.1"/>
    <property type="molecule type" value="Transcribed_RNA"/>
</dbReference>
<keyword evidence="6" id="KW-0732">Signal</keyword>
<dbReference type="GO" id="GO:0016829">
    <property type="term" value="F:lyase activity"/>
    <property type="evidence" value="ECO:0007669"/>
    <property type="project" value="UniProtKB-KW"/>
</dbReference>
<keyword evidence="2" id="KW-0479">Metal-binding</keyword>
<feature type="chain" id="PRO_5007285856" evidence="6">
    <location>
        <begin position="20"/>
        <end position="439"/>
    </location>
</feature>
<keyword evidence="4" id="KW-1015">Disulfide bond</keyword>
<name>A0A131YQX4_RHIAP</name>
<protein>
    <submittedName>
        <fullName evidence="7">Catalytic domain-containing protein</fullName>
    </submittedName>
</protein>
<dbReference type="PROSITE" id="PS50007">
    <property type="entry name" value="PIPLC_X_DOMAIN"/>
    <property type="match status" value="1"/>
</dbReference>
<evidence type="ECO:0000256" key="2">
    <source>
        <dbReference type="ARBA" id="ARBA00022723"/>
    </source>
</evidence>
<evidence type="ECO:0000256" key="6">
    <source>
        <dbReference type="SAM" id="SignalP"/>
    </source>
</evidence>
<evidence type="ECO:0000256" key="4">
    <source>
        <dbReference type="ARBA" id="ARBA00023157"/>
    </source>
</evidence>
<dbReference type="InterPro" id="IPR017946">
    <property type="entry name" value="PLC-like_Pdiesterase_TIM-brl"/>
</dbReference>
<accession>A0A131YQX4</accession>
<dbReference type="GO" id="GO:0006629">
    <property type="term" value="P:lipid metabolic process"/>
    <property type="evidence" value="ECO:0007669"/>
    <property type="project" value="InterPro"/>
</dbReference>
<organism evidence="7">
    <name type="scientific">Rhipicephalus appendiculatus</name>
    <name type="common">Brown ear tick</name>
    <dbReference type="NCBI Taxonomy" id="34631"/>
    <lineage>
        <taxon>Eukaryota</taxon>
        <taxon>Metazoa</taxon>
        <taxon>Ecdysozoa</taxon>
        <taxon>Arthropoda</taxon>
        <taxon>Chelicerata</taxon>
        <taxon>Arachnida</taxon>
        <taxon>Acari</taxon>
        <taxon>Parasitiformes</taxon>
        <taxon>Ixodida</taxon>
        <taxon>Ixodoidea</taxon>
        <taxon>Ixodidae</taxon>
        <taxon>Rhipicephalinae</taxon>
        <taxon>Rhipicephalus</taxon>
        <taxon>Rhipicephalus</taxon>
    </lineage>
</organism>
<feature type="signal peptide" evidence="6">
    <location>
        <begin position="1"/>
        <end position="19"/>
    </location>
</feature>
<proteinExistence type="predicted"/>
<dbReference type="InterPro" id="IPR051057">
    <property type="entry name" value="PI-PLC_domain"/>
</dbReference>
<reference evidence="7" key="1">
    <citation type="journal article" date="2016" name="Ticks Tick Borne Dis.">
        <title>De novo assembly and annotation of the salivary gland transcriptome of Rhipicephalus appendiculatus male and female ticks during blood feeding.</title>
        <authorList>
            <person name="de Castro M.H."/>
            <person name="de Klerk D."/>
            <person name="Pienaar R."/>
            <person name="Latif A.A."/>
            <person name="Rees D.J."/>
            <person name="Mans B.J."/>
        </authorList>
    </citation>
    <scope>NUCLEOTIDE SEQUENCE</scope>
    <source>
        <tissue evidence="7">Salivary glands</tissue>
    </source>
</reference>
<dbReference type="PANTHER" id="PTHR13593">
    <property type="match status" value="1"/>
</dbReference>
<dbReference type="SUPFAM" id="SSF51695">
    <property type="entry name" value="PLC-like phosphodiesterases"/>
    <property type="match status" value="1"/>
</dbReference>
<keyword evidence="5" id="KW-0456">Lyase</keyword>
<dbReference type="Gene3D" id="3.20.20.190">
    <property type="entry name" value="Phosphatidylinositol (PI) phosphodiesterase"/>
    <property type="match status" value="1"/>
</dbReference>
<keyword evidence="3" id="KW-0460">Magnesium</keyword>
<comment type="catalytic activity">
    <reaction evidence="1">
        <text>an N-(acyl)-sphingosylphosphoethanolamine = an N-(acyl)-sphingosyl-1,3-cyclic phosphate + ethanolamine</text>
        <dbReference type="Rhea" id="RHEA:60648"/>
        <dbReference type="ChEBI" id="CHEBI:57603"/>
        <dbReference type="ChEBI" id="CHEBI:143891"/>
        <dbReference type="ChEBI" id="CHEBI:143892"/>
    </reaction>
</comment>